<gene>
    <name evidence="2" type="ORF">Rrhod_3414</name>
</gene>
<evidence type="ECO:0000313" key="2">
    <source>
        <dbReference type="EMBL" id="EOM75279.1"/>
    </source>
</evidence>
<dbReference type="AlphaFoldDB" id="R7WMR6"/>
<organism evidence="2 3">
    <name type="scientific">Rhodococcus rhodnii LMG 5362</name>
    <dbReference type="NCBI Taxonomy" id="1273125"/>
    <lineage>
        <taxon>Bacteria</taxon>
        <taxon>Bacillati</taxon>
        <taxon>Actinomycetota</taxon>
        <taxon>Actinomycetes</taxon>
        <taxon>Mycobacteriales</taxon>
        <taxon>Nocardiaceae</taxon>
        <taxon>Rhodococcus</taxon>
    </lineage>
</organism>
<accession>R7WMR6</accession>
<reference evidence="2 3" key="1">
    <citation type="journal article" date="2013" name="Genome Announc.">
        <title>Draft Genome Sequence of Rhodococcus rhodnii Strain LMG5362, a Symbiont of Rhodnius prolixus (Hemiptera, Reduviidae, Triatominae), the Principle Vector of Trypanosoma cruzi.</title>
        <authorList>
            <person name="Pachebat J.A."/>
            <person name="van Keulen G."/>
            <person name="Whitten M.M."/>
            <person name="Girdwood S."/>
            <person name="Del Sol R."/>
            <person name="Dyson P.J."/>
            <person name="Facey P.D."/>
        </authorList>
    </citation>
    <scope>NUCLEOTIDE SEQUENCE [LARGE SCALE GENOMIC DNA]</scope>
    <source>
        <strain evidence="2 3">LMG 5362</strain>
    </source>
</reference>
<name>R7WMR6_9NOCA</name>
<comment type="caution">
    <text evidence="2">The sequence shown here is derived from an EMBL/GenBank/DDBJ whole genome shotgun (WGS) entry which is preliminary data.</text>
</comment>
<evidence type="ECO:0000313" key="3">
    <source>
        <dbReference type="Proteomes" id="UP000013525"/>
    </source>
</evidence>
<dbReference type="Proteomes" id="UP000013525">
    <property type="component" value="Unassembled WGS sequence"/>
</dbReference>
<dbReference type="EMBL" id="APMY01000098">
    <property type="protein sequence ID" value="EOM75279.1"/>
    <property type="molecule type" value="Genomic_DNA"/>
</dbReference>
<feature type="compositionally biased region" description="Low complexity" evidence="1">
    <location>
        <begin position="1"/>
        <end position="16"/>
    </location>
</feature>
<sequence>MKVTASTRSSATTAAPASPPPCDRVLGQPSGEKRLDEPLPEQRRHLGRLEQHGVSGSQCGADLA</sequence>
<feature type="region of interest" description="Disordered" evidence="1">
    <location>
        <begin position="1"/>
        <end position="64"/>
    </location>
</feature>
<feature type="compositionally biased region" description="Basic and acidic residues" evidence="1">
    <location>
        <begin position="31"/>
        <end position="51"/>
    </location>
</feature>
<evidence type="ECO:0000256" key="1">
    <source>
        <dbReference type="SAM" id="MobiDB-lite"/>
    </source>
</evidence>
<protein>
    <submittedName>
        <fullName evidence="2">Uncharacterized protein</fullName>
    </submittedName>
</protein>
<proteinExistence type="predicted"/>
<keyword evidence="3" id="KW-1185">Reference proteome</keyword>